<dbReference type="SUPFAM" id="SSF52943">
    <property type="entry name" value="ATP synthase (F1-ATPase), gamma subunit"/>
    <property type="match status" value="1"/>
</dbReference>
<evidence type="ECO:0000256" key="1">
    <source>
        <dbReference type="ARBA" id="ARBA00004637"/>
    </source>
</evidence>
<gene>
    <name evidence="13" type="ORF">T551_01077</name>
</gene>
<reference evidence="14" key="1">
    <citation type="journal article" date="2016" name="Nat. Commun.">
        <title>Genome analysis of three Pneumocystis species reveals adaptation mechanisms to life exclusively in mammalian hosts.</title>
        <authorList>
            <person name="Ma L."/>
            <person name="Chen Z."/>
            <person name="Huang D.W."/>
            <person name="Kutty G."/>
            <person name="Ishihara M."/>
            <person name="Wang H."/>
            <person name="Abouelleil A."/>
            <person name="Bishop L."/>
            <person name="Davey E."/>
            <person name="Deng R."/>
            <person name="Deng X."/>
            <person name="Fan L."/>
            <person name="Fantoni G."/>
            <person name="Fitzgerald M."/>
            <person name="Gogineni E."/>
            <person name="Goldberg J.M."/>
            <person name="Handley G."/>
            <person name="Hu X."/>
            <person name="Huber C."/>
            <person name="Jiao X."/>
            <person name="Jones K."/>
            <person name="Levin J.Z."/>
            <person name="Liu Y."/>
            <person name="Macdonald P."/>
            <person name="Melnikov A."/>
            <person name="Raley C."/>
            <person name="Sassi M."/>
            <person name="Sherman B.T."/>
            <person name="Song X."/>
            <person name="Sykes S."/>
            <person name="Tran B."/>
            <person name="Walsh L."/>
            <person name="Xia Y."/>
            <person name="Yang J."/>
            <person name="Young S."/>
            <person name="Zeng Q."/>
            <person name="Zheng X."/>
            <person name="Stephens R."/>
            <person name="Nusbaum C."/>
            <person name="Birren B.W."/>
            <person name="Azadi P."/>
            <person name="Lempicki R.A."/>
            <person name="Cuomo C.A."/>
            <person name="Kovacs J.A."/>
        </authorList>
    </citation>
    <scope>NUCLEOTIDE SEQUENCE [LARGE SCALE GENOMIC DNA]</scope>
    <source>
        <strain evidence="14">RU7</strain>
    </source>
</reference>
<dbReference type="PRINTS" id="PR00126">
    <property type="entry name" value="ATPASEGAMMA"/>
</dbReference>
<dbReference type="PANTHER" id="PTHR11693">
    <property type="entry name" value="ATP SYNTHASE GAMMA CHAIN"/>
    <property type="match status" value="1"/>
</dbReference>
<dbReference type="GO" id="GO:0045259">
    <property type="term" value="C:proton-transporting ATP synthase complex"/>
    <property type="evidence" value="ECO:0007669"/>
    <property type="project" value="UniProtKB-KW"/>
</dbReference>
<evidence type="ECO:0000256" key="5">
    <source>
        <dbReference type="ARBA" id="ARBA00022792"/>
    </source>
</evidence>
<keyword evidence="7" id="KW-0496">Mitochondrion</keyword>
<dbReference type="AlphaFoldDB" id="A0A0W4ZTX2"/>
<accession>A0A0W4ZTX2</accession>
<dbReference type="EMBL" id="LFWA01000004">
    <property type="protein sequence ID" value="KTW31816.1"/>
    <property type="molecule type" value="Genomic_DNA"/>
</dbReference>
<evidence type="ECO:0000256" key="3">
    <source>
        <dbReference type="ARBA" id="ARBA00022448"/>
    </source>
</evidence>
<keyword evidence="10 11" id="KW-0066">ATP synthesis</keyword>
<evidence type="ECO:0000256" key="2">
    <source>
        <dbReference type="ARBA" id="ARBA00007681"/>
    </source>
</evidence>
<dbReference type="InterPro" id="IPR000131">
    <property type="entry name" value="ATP_synth_F1_gsu"/>
</dbReference>
<keyword evidence="8 12" id="KW-0472">Membrane</keyword>
<comment type="subcellular location">
    <subcellularLocation>
        <location evidence="1">Mitochondrion inner membrane</location>
        <topology evidence="1">Peripheral membrane protein</topology>
    </subcellularLocation>
</comment>
<dbReference type="FunFam" id="3.40.1380.10:FF:000003">
    <property type="entry name" value="ATP synthase subunit gamma"/>
    <property type="match status" value="1"/>
</dbReference>
<evidence type="ECO:0000256" key="10">
    <source>
        <dbReference type="ARBA" id="ARBA00023310"/>
    </source>
</evidence>
<dbReference type="Gene3D" id="1.10.287.80">
    <property type="entry name" value="ATP synthase, gamma subunit, helix hairpin domain"/>
    <property type="match status" value="1"/>
</dbReference>
<keyword evidence="12" id="KW-1133">Transmembrane helix</keyword>
<dbReference type="GeneID" id="28939595"/>
<dbReference type="Gene3D" id="3.40.1380.10">
    <property type="match status" value="1"/>
</dbReference>
<comment type="subunit">
    <text evidence="11">F-type ATPases have 2 components, CF(1) - the catalytic core - and CF(0) - the membrane proton channel. CF(1) and CF(0) have multiple subunits.</text>
</comment>
<evidence type="ECO:0000256" key="4">
    <source>
        <dbReference type="ARBA" id="ARBA00022781"/>
    </source>
</evidence>
<comment type="caution">
    <text evidence="13">The sequence shown here is derived from an EMBL/GenBank/DDBJ whole genome shotgun (WGS) entry which is preliminary data.</text>
</comment>
<keyword evidence="12" id="KW-0812">Transmembrane</keyword>
<dbReference type="CDD" id="cd12151">
    <property type="entry name" value="F1-ATPase_gamma"/>
    <property type="match status" value="1"/>
</dbReference>
<evidence type="ECO:0000256" key="8">
    <source>
        <dbReference type="ARBA" id="ARBA00023136"/>
    </source>
</evidence>
<dbReference type="STRING" id="1408657.A0A0W4ZTX2"/>
<dbReference type="OrthoDB" id="239812at2759"/>
<evidence type="ECO:0000313" key="13">
    <source>
        <dbReference type="EMBL" id="KTW31816.1"/>
    </source>
</evidence>
<keyword evidence="3 11" id="KW-0813">Transport</keyword>
<evidence type="ECO:0000256" key="11">
    <source>
        <dbReference type="RuleBase" id="RU004001"/>
    </source>
</evidence>
<dbReference type="Proteomes" id="UP000053447">
    <property type="component" value="Unassembled WGS sequence"/>
</dbReference>
<keyword evidence="5" id="KW-0999">Mitochondrion inner membrane</keyword>
<protein>
    <recommendedName>
        <fullName evidence="11">ATP synthase subunit gamma</fullName>
    </recommendedName>
</protein>
<organism evidence="13 14">
    <name type="scientific">Pneumocystis jirovecii (strain RU7)</name>
    <name type="common">Human pneumocystis pneumonia agent</name>
    <dbReference type="NCBI Taxonomy" id="1408657"/>
    <lineage>
        <taxon>Eukaryota</taxon>
        <taxon>Fungi</taxon>
        <taxon>Dikarya</taxon>
        <taxon>Ascomycota</taxon>
        <taxon>Taphrinomycotina</taxon>
        <taxon>Pneumocystomycetes</taxon>
        <taxon>Pneumocystaceae</taxon>
        <taxon>Pneumocystis</taxon>
    </lineage>
</organism>
<evidence type="ECO:0000313" key="14">
    <source>
        <dbReference type="Proteomes" id="UP000053447"/>
    </source>
</evidence>
<dbReference type="GO" id="GO:0046933">
    <property type="term" value="F:proton-transporting ATP synthase activity, rotational mechanism"/>
    <property type="evidence" value="ECO:0007669"/>
    <property type="project" value="EnsemblFungi"/>
</dbReference>
<comment type="similarity">
    <text evidence="2 11">Belongs to the ATPase gamma chain family.</text>
</comment>
<evidence type="ECO:0000256" key="7">
    <source>
        <dbReference type="ARBA" id="ARBA00023128"/>
    </source>
</evidence>
<dbReference type="PANTHER" id="PTHR11693:SF22">
    <property type="entry name" value="ATP SYNTHASE SUBUNIT GAMMA, MITOCHONDRIAL"/>
    <property type="match status" value="1"/>
</dbReference>
<dbReference type="GO" id="GO:0046961">
    <property type="term" value="F:proton-transporting ATPase activity, rotational mechanism"/>
    <property type="evidence" value="ECO:0007669"/>
    <property type="project" value="EnsemblFungi"/>
</dbReference>
<dbReference type="RefSeq" id="XP_018230508.1">
    <property type="nucleotide sequence ID" value="XM_018373340.1"/>
</dbReference>
<sequence>MLNLCIRRSILHRTGIFHCSFTITLQPRYMATLREIESRLKSIKNIEKITKTMKTVASTKMTHSQKAMEKAKVYGLSHEELFIHSKTKVPENPKTLYVVCSSDKGLCGGVHSQITKMTRKLIEKNPEGQIVVLGDKAKMQLSRYIPKNIIMSFSHVGKDIPRFSDAQAIAHEILLSKKEFDTIDIIYNQLKSTVSYIPIIRTVYSEQVFKNSENIDVYEIEDDVLSNLKEFSLATSIFSSLVESHACEISARRNAMDNASKNALEMIKKFQISYNRQRQIIITTELIDIITGLFIPLICISLIL</sequence>
<evidence type="ECO:0000256" key="9">
    <source>
        <dbReference type="ARBA" id="ARBA00023196"/>
    </source>
</evidence>
<feature type="transmembrane region" description="Helical" evidence="12">
    <location>
        <begin position="280"/>
        <end position="303"/>
    </location>
</feature>
<dbReference type="InterPro" id="IPR035968">
    <property type="entry name" value="ATP_synth_F1_ATPase_gsu"/>
</dbReference>
<dbReference type="VEuPathDB" id="FungiDB:T551_01077"/>
<dbReference type="NCBIfam" id="TIGR01146">
    <property type="entry name" value="ATPsyn_F1gamma"/>
    <property type="match status" value="1"/>
</dbReference>
<keyword evidence="4 11" id="KW-0375">Hydrogen ion transport</keyword>
<proteinExistence type="inferred from homology"/>
<dbReference type="GO" id="GO:0005743">
    <property type="term" value="C:mitochondrial inner membrane"/>
    <property type="evidence" value="ECO:0007669"/>
    <property type="project" value="UniProtKB-SubCell"/>
</dbReference>
<dbReference type="PIRSF" id="PIRSF039089">
    <property type="entry name" value="ATP_synthase_gamma"/>
    <property type="match status" value="1"/>
</dbReference>
<dbReference type="eggNOG" id="KOG1531">
    <property type="taxonomic scope" value="Eukaryota"/>
</dbReference>
<evidence type="ECO:0000256" key="6">
    <source>
        <dbReference type="ARBA" id="ARBA00023065"/>
    </source>
</evidence>
<keyword evidence="9 11" id="KW-0139">CF(1)</keyword>
<keyword evidence="6 11" id="KW-0406">Ion transport</keyword>
<keyword evidence="14" id="KW-1185">Reference proteome</keyword>
<name>A0A0W4ZTX2_PNEJ7</name>
<evidence type="ECO:0000256" key="12">
    <source>
        <dbReference type="SAM" id="Phobius"/>
    </source>
</evidence>
<dbReference type="Pfam" id="PF00231">
    <property type="entry name" value="ATP-synt"/>
    <property type="match status" value="1"/>
</dbReference>